<evidence type="ECO:0000313" key="3">
    <source>
        <dbReference type="Proteomes" id="UP001156441"/>
    </source>
</evidence>
<sequence length="207" mass="22913">MEIVKQVGLPKGLSRLLFRLPIAFYRRGLGWMFGGRLMLVHHVGRVTGKRRQVVLEVIAHDAGDGYVVASGWGPGAAWYRNVLHTPDVTIQVGRRTIPVTGVPLPVEEGAEIMAKYASRHRMAAKFLLPRLMGFSVDGSADDFRAVGRHMPFIRFVPRTNSGVRVGRDLPAAVHPVGESDRDQRGGQEEQEDRAPQHRHRGDGDALS</sequence>
<keyword evidence="3" id="KW-1185">Reference proteome</keyword>
<evidence type="ECO:0000313" key="2">
    <source>
        <dbReference type="EMBL" id="MCT2584479.1"/>
    </source>
</evidence>
<reference evidence="2 3" key="1">
    <citation type="submission" date="2021-02" db="EMBL/GenBank/DDBJ databases">
        <title>Actinophytocola xerophila sp. nov., isolated from soil of cotton cropping field.</title>
        <authorList>
            <person name="Huang R."/>
            <person name="Chen X."/>
            <person name="Ge X."/>
            <person name="Liu W."/>
        </authorList>
    </citation>
    <scope>NUCLEOTIDE SEQUENCE [LARGE SCALE GENOMIC DNA]</scope>
    <source>
        <strain evidence="2 3">S1-96</strain>
    </source>
</reference>
<dbReference type="Pfam" id="PF04075">
    <property type="entry name" value="F420H2_quin_red"/>
    <property type="match status" value="1"/>
</dbReference>
<dbReference type="EMBL" id="JAFFZE010000012">
    <property type="protein sequence ID" value="MCT2584479.1"/>
    <property type="molecule type" value="Genomic_DNA"/>
</dbReference>
<dbReference type="NCBIfam" id="TIGR00026">
    <property type="entry name" value="hi_GC_TIGR00026"/>
    <property type="match status" value="1"/>
</dbReference>
<proteinExistence type="predicted"/>
<name>A0ABT2JA72_9PSEU</name>
<feature type="region of interest" description="Disordered" evidence="1">
    <location>
        <begin position="171"/>
        <end position="207"/>
    </location>
</feature>
<organism evidence="2 3">
    <name type="scientific">Actinophytocola gossypii</name>
    <dbReference type="NCBI Taxonomy" id="2812003"/>
    <lineage>
        <taxon>Bacteria</taxon>
        <taxon>Bacillati</taxon>
        <taxon>Actinomycetota</taxon>
        <taxon>Actinomycetes</taxon>
        <taxon>Pseudonocardiales</taxon>
        <taxon>Pseudonocardiaceae</taxon>
    </lineage>
</organism>
<dbReference type="InterPro" id="IPR004378">
    <property type="entry name" value="F420H2_quin_Rdtase"/>
</dbReference>
<gene>
    <name evidence="2" type="ORF">JT362_15245</name>
</gene>
<evidence type="ECO:0000256" key="1">
    <source>
        <dbReference type="SAM" id="MobiDB-lite"/>
    </source>
</evidence>
<dbReference type="InterPro" id="IPR012349">
    <property type="entry name" value="Split_barrel_FMN-bd"/>
</dbReference>
<accession>A0ABT2JA72</accession>
<dbReference type="Gene3D" id="2.30.110.10">
    <property type="entry name" value="Electron Transport, Fmn-binding Protein, Chain A"/>
    <property type="match status" value="1"/>
</dbReference>
<feature type="compositionally biased region" description="Basic and acidic residues" evidence="1">
    <location>
        <begin position="177"/>
        <end position="195"/>
    </location>
</feature>
<protein>
    <submittedName>
        <fullName evidence="2">Nitroreductase family deazaflavin-dependent oxidoreductase</fullName>
    </submittedName>
</protein>
<comment type="caution">
    <text evidence="2">The sequence shown here is derived from an EMBL/GenBank/DDBJ whole genome shotgun (WGS) entry which is preliminary data.</text>
</comment>
<dbReference type="Proteomes" id="UP001156441">
    <property type="component" value="Unassembled WGS sequence"/>
</dbReference>